<gene>
    <name evidence="3" type="ORF">NQ314_001870</name>
</gene>
<keyword evidence="4" id="KW-1185">Reference proteome</keyword>
<dbReference type="Pfam" id="PF13843">
    <property type="entry name" value="DDE_Tnp_1_7"/>
    <property type="match status" value="1"/>
</dbReference>
<dbReference type="AlphaFoldDB" id="A0AAV8ZRA8"/>
<dbReference type="InterPro" id="IPR029526">
    <property type="entry name" value="PGBD"/>
</dbReference>
<organism evidence="3 4">
    <name type="scientific">Rhamnusium bicolor</name>
    <dbReference type="NCBI Taxonomy" id="1586634"/>
    <lineage>
        <taxon>Eukaryota</taxon>
        <taxon>Metazoa</taxon>
        <taxon>Ecdysozoa</taxon>
        <taxon>Arthropoda</taxon>
        <taxon>Hexapoda</taxon>
        <taxon>Insecta</taxon>
        <taxon>Pterygota</taxon>
        <taxon>Neoptera</taxon>
        <taxon>Endopterygota</taxon>
        <taxon>Coleoptera</taxon>
        <taxon>Polyphaga</taxon>
        <taxon>Cucujiformia</taxon>
        <taxon>Chrysomeloidea</taxon>
        <taxon>Cerambycidae</taxon>
        <taxon>Lepturinae</taxon>
        <taxon>Rhagiini</taxon>
        <taxon>Rhamnusium</taxon>
    </lineage>
</organism>
<feature type="compositionally biased region" description="Polar residues" evidence="1">
    <location>
        <begin position="106"/>
        <end position="116"/>
    </location>
</feature>
<feature type="compositionally biased region" description="Basic residues" evidence="1">
    <location>
        <begin position="578"/>
        <end position="588"/>
    </location>
</feature>
<dbReference type="EMBL" id="JANEYF010000579">
    <property type="protein sequence ID" value="KAJ8969199.1"/>
    <property type="molecule type" value="Genomic_DNA"/>
</dbReference>
<comment type="caution">
    <text evidence="3">The sequence shown here is derived from an EMBL/GenBank/DDBJ whole genome shotgun (WGS) entry which is preliminary data.</text>
</comment>
<evidence type="ECO:0000313" key="3">
    <source>
        <dbReference type="EMBL" id="KAJ8969199.1"/>
    </source>
</evidence>
<proteinExistence type="predicted"/>
<name>A0AAV8ZRA8_9CUCU</name>
<evidence type="ECO:0000313" key="4">
    <source>
        <dbReference type="Proteomes" id="UP001162156"/>
    </source>
</evidence>
<reference evidence="3" key="1">
    <citation type="journal article" date="2023" name="Insect Mol. Biol.">
        <title>Genome sequencing provides insights into the evolution of gene families encoding plant cell wall-degrading enzymes in longhorned beetles.</title>
        <authorList>
            <person name="Shin N.R."/>
            <person name="Okamura Y."/>
            <person name="Kirsch R."/>
            <person name="Pauchet Y."/>
        </authorList>
    </citation>
    <scope>NUCLEOTIDE SEQUENCE</scope>
    <source>
        <strain evidence="3">RBIC_L_NR</strain>
    </source>
</reference>
<feature type="compositionally biased region" description="Pro residues" evidence="1">
    <location>
        <begin position="42"/>
        <end position="56"/>
    </location>
</feature>
<dbReference type="PANTHER" id="PTHR46599">
    <property type="entry name" value="PIGGYBAC TRANSPOSABLE ELEMENT-DERIVED PROTEIN 4"/>
    <property type="match status" value="1"/>
</dbReference>
<feature type="domain" description="PiggyBac transposable element-derived protein" evidence="2">
    <location>
        <begin position="167"/>
        <end position="530"/>
    </location>
</feature>
<feature type="region of interest" description="Disordered" evidence="1">
    <location>
        <begin position="569"/>
        <end position="595"/>
    </location>
</feature>
<sequence length="648" mass="73514">MASRRTKKILDLAAESYKDPGPSTSQQSPYQIPVLPSQAPQSSPPQAPTSPTPQTPPSSFQQSPSSPPIPPPAYQTGTYYVSSSESEPYQDSGDSYKPSDNEAESESTLSGASNLASDDEIEDHSSPREDEVPGEADAWGPCEDFPRNFQFSGRHGLKVNHLDLSQPYHIYKQFLTNEILDKIVLETNRYASHLIQSKPLPHRSLLHKWTDTNRAEIEKLIGILMIMGINKLPQMRLYWSNNDMYSNERIKKTMTRNRFDMLLRCLHFSDNSVPNAENDRLFKIRNIIELCCKQLQETLEPAEELVIDESMVPWRGRLVFRQYLPAKSHKYGVKVYKICTPEGYTYDLRVYAGKNDPTGTATAKTNGHTYNICMELLEKVINSGRIIYMDNYYTSVKLCKDLLERKTYICGTLRSNRRGNPRDVCSKKLKKGEIFSQQNKDNIRVTKWLDKRPVLMISSVPNHTDQFIATGTKNKGNDVAKPPAVIAYKAKKGVDISDQMSSYHTTLRKSLKWYKKVAFEIILGTCVVNSLVVYNGKNKPLNMLAFREKLIEQLLNDVAEIDGGGDNAQNENLDWGRKGKRGKSSHRIGKYESSAKTSRKRCAECYKRIQKEKGSKEARVKASRVLTFCEDCDGTPTMCIPCFKNVHE</sequence>
<feature type="compositionally biased region" description="Polar residues" evidence="1">
    <location>
        <begin position="75"/>
        <end position="93"/>
    </location>
</feature>
<accession>A0AAV8ZRA8</accession>
<dbReference type="PANTHER" id="PTHR46599:SF3">
    <property type="entry name" value="PIGGYBAC TRANSPOSABLE ELEMENT-DERIVED PROTEIN 4"/>
    <property type="match status" value="1"/>
</dbReference>
<dbReference type="Proteomes" id="UP001162156">
    <property type="component" value="Unassembled WGS sequence"/>
</dbReference>
<evidence type="ECO:0000256" key="1">
    <source>
        <dbReference type="SAM" id="MobiDB-lite"/>
    </source>
</evidence>
<feature type="region of interest" description="Disordered" evidence="1">
    <location>
        <begin position="1"/>
        <end position="141"/>
    </location>
</feature>
<evidence type="ECO:0000259" key="2">
    <source>
        <dbReference type="Pfam" id="PF13843"/>
    </source>
</evidence>
<protein>
    <recommendedName>
        <fullName evidence="2">PiggyBac transposable element-derived protein domain-containing protein</fullName>
    </recommendedName>
</protein>